<protein>
    <submittedName>
        <fullName evidence="2">Helix-hairpin-helix domain-containing protein</fullName>
    </submittedName>
</protein>
<organism evidence="2 3">
    <name type="scientific">Prevotella vespertina</name>
    <dbReference type="NCBI Taxonomy" id="2608404"/>
    <lineage>
        <taxon>Bacteria</taxon>
        <taxon>Pseudomonadati</taxon>
        <taxon>Bacteroidota</taxon>
        <taxon>Bacteroidia</taxon>
        <taxon>Bacteroidales</taxon>
        <taxon>Prevotellaceae</taxon>
        <taxon>Prevotella</taxon>
    </lineage>
</organism>
<reference evidence="2 3" key="1">
    <citation type="submission" date="2019-09" db="EMBL/GenBank/DDBJ databases">
        <title>Prevotella A2879 sp. nov., isolated from an abscess of a patient.</title>
        <authorList>
            <person name="Buhl M."/>
            <person name="Oberhettinger P."/>
        </authorList>
    </citation>
    <scope>NUCLEOTIDE SEQUENCE [LARGE SCALE GENOMIC DNA]</scope>
    <source>
        <strain evidence="2 3">A2879</strain>
    </source>
</reference>
<dbReference type="EMBL" id="VVIQ01000008">
    <property type="protein sequence ID" value="MUL28323.1"/>
    <property type="molecule type" value="Genomic_DNA"/>
</dbReference>
<evidence type="ECO:0000256" key="1">
    <source>
        <dbReference type="SAM" id="SignalP"/>
    </source>
</evidence>
<dbReference type="AlphaFoldDB" id="A0A7C9HEK3"/>
<dbReference type="Proteomes" id="UP000482295">
    <property type="component" value="Unassembled WGS sequence"/>
</dbReference>
<sequence length="664" mass="76758">MKRLILFCLILCSTIPIIAQQNMTWEEYFEQLYSESDVTESEKEDAFAILSEFSERPLDLNTATREDLERIPFLNAQQIEDIQAYVYQYHGMRTLGELSMIESLDFQRRQLLSYFVYLSPVNDNKPFPSLKEILSKGRHTLLFTFKAPFYQRKGDRNGYLGYPYSHSFRYNFHYSDYFQLGLIGAQDAGEPFFSNKNKLGYDHYSFYIQLRKLGRIKNLVLGRYKLSFGQGLVINNNLSFGKYATLSTLGRQNNGIRVYSSRSSINYLQGVAATIELAHNLDLTTFLSYRTIDATLTSDGDIKTILNTGYHRTAKEMERKDNASQFTTGGNLNWRCGRLALGLTALFTHFDKALNPNTNLYYRRYAPSGNDFWNVGINYSYMRKRWSLTGETATSNGGTLATINNISVQVKSNLSLLAMQRYYRYDYTGLFARSFAEGGKIQNENGLLLGTNWEIKHGLSLIAYTDYSYFSHPRFGSHTASHTWDNVLNLYYTHKVWSLCAGYKLKLREKDDFNKTALINEITQRGRLTLNYKAKTWVSKTQFDISVYHNLNNSIGYMASENVTWVPNSWLQLTALLGYFHTDDFSSRIYIYERRPLYSFSFPSFYGIGLHYALFARADLSPNLMLILQSSTTSYFDRDKISSGLQQINGSTKSDLELQMRWKF</sequence>
<dbReference type="SUPFAM" id="SSF47781">
    <property type="entry name" value="RuvA domain 2-like"/>
    <property type="match status" value="1"/>
</dbReference>
<dbReference type="RefSeq" id="WP_155716267.1">
    <property type="nucleotide sequence ID" value="NZ_VVIQ01000008.1"/>
</dbReference>
<feature type="chain" id="PRO_5028930792" evidence="1">
    <location>
        <begin position="20"/>
        <end position="664"/>
    </location>
</feature>
<evidence type="ECO:0000313" key="3">
    <source>
        <dbReference type="Proteomes" id="UP000482295"/>
    </source>
</evidence>
<dbReference type="InterPro" id="IPR010994">
    <property type="entry name" value="RuvA_2-like"/>
</dbReference>
<keyword evidence="1" id="KW-0732">Signal</keyword>
<name>A0A7C9HEK3_9BACT</name>
<gene>
    <name evidence="2" type="ORF">F0475_08405</name>
</gene>
<proteinExistence type="predicted"/>
<comment type="caution">
    <text evidence="2">The sequence shown here is derived from an EMBL/GenBank/DDBJ whole genome shotgun (WGS) entry which is preliminary data.</text>
</comment>
<keyword evidence="3" id="KW-1185">Reference proteome</keyword>
<evidence type="ECO:0000313" key="2">
    <source>
        <dbReference type="EMBL" id="MUL28323.1"/>
    </source>
</evidence>
<accession>A0A7C9HEK3</accession>
<feature type="signal peptide" evidence="1">
    <location>
        <begin position="1"/>
        <end position="19"/>
    </location>
</feature>